<dbReference type="Gene3D" id="1.10.10.2590">
    <property type="entry name" value="BEN domain"/>
    <property type="match status" value="1"/>
</dbReference>
<dbReference type="SMART" id="SM01025">
    <property type="entry name" value="BEN"/>
    <property type="match status" value="1"/>
</dbReference>
<gene>
    <name evidence="3" type="primary">LOC106817447</name>
</gene>
<name>A0ABM1EZH2_PRICU</name>
<organism evidence="2 3">
    <name type="scientific">Priapulus caudatus</name>
    <name type="common">Priapulid worm</name>
    <dbReference type="NCBI Taxonomy" id="37621"/>
    <lineage>
        <taxon>Eukaryota</taxon>
        <taxon>Metazoa</taxon>
        <taxon>Ecdysozoa</taxon>
        <taxon>Scalidophora</taxon>
        <taxon>Priapulida</taxon>
        <taxon>Priapulimorpha</taxon>
        <taxon>Priapulimorphida</taxon>
        <taxon>Priapulidae</taxon>
        <taxon>Priapulus</taxon>
    </lineage>
</organism>
<keyword evidence="2" id="KW-1185">Reference proteome</keyword>
<evidence type="ECO:0000313" key="2">
    <source>
        <dbReference type="Proteomes" id="UP000695022"/>
    </source>
</evidence>
<sequence length="129" mass="14352">MQGEPLRYDGPADDGGGGGGLMVELYKGYRVFVTQRQMIEILSKRKGEAAARCLLMTFYRKHELLGRNLTGRGSGTKSALDPAITKSIIAFCIDRFPECTATKIKAVLRTCITRIEWEAKHGRFNPSLQ</sequence>
<dbReference type="Proteomes" id="UP000695022">
    <property type="component" value="Unplaced"/>
</dbReference>
<dbReference type="GeneID" id="106817447"/>
<dbReference type="RefSeq" id="XP_014677593.1">
    <property type="nucleotide sequence ID" value="XM_014822107.1"/>
</dbReference>
<evidence type="ECO:0000313" key="3">
    <source>
        <dbReference type="RefSeq" id="XP_014677593.1"/>
    </source>
</evidence>
<proteinExistence type="predicted"/>
<reference evidence="3" key="1">
    <citation type="submission" date="2025-08" db="UniProtKB">
        <authorList>
            <consortium name="RefSeq"/>
        </authorList>
    </citation>
    <scope>IDENTIFICATION</scope>
</reference>
<dbReference type="InterPro" id="IPR018379">
    <property type="entry name" value="BEN_domain"/>
</dbReference>
<feature type="domain" description="BEN" evidence="1">
    <location>
        <begin position="48"/>
        <end position="119"/>
    </location>
</feature>
<protein>
    <submittedName>
        <fullName evidence="3">Uncharacterized protein LOC106817447</fullName>
    </submittedName>
</protein>
<accession>A0ABM1EZH2</accession>
<evidence type="ECO:0000259" key="1">
    <source>
        <dbReference type="SMART" id="SM01025"/>
    </source>
</evidence>